<evidence type="ECO:0000313" key="1">
    <source>
        <dbReference type="EMBL" id="KAL1124569.1"/>
    </source>
</evidence>
<sequence length="233" mass="26508">MAPKREQEAADDGNRYSYCWGSGSRGAGRMTMPAPSSQHLAHIFLLAMSAAADTNRVVVNYWVDQEVVAANYYMPRYLELYDFDLGNMTGEGVRLGAFYTLKRAGDCYLYMGEDGKLTREDTLRLENMTLEVEELTAPGVETRDWANFLVEDNLLVIKFGVCMTADCEDDLREFKFTRLDRVMLQAGDPAIDGRSVSSTFAPKFMNYLNKALMDEEGQNLFYRFYRPHVPIDS</sequence>
<evidence type="ECO:0000313" key="2">
    <source>
        <dbReference type="Proteomes" id="UP001558652"/>
    </source>
</evidence>
<reference evidence="1 2" key="1">
    <citation type="submission" date="2024-07" db="EMBL/GenBank/DDBJ databases">
        <title>Chromosome-level genome assembly of the water stick insect Ranatra chinensis (Heteroptera: Nepidae).</title>
        <authorList>
            <person name="Liu X."/>
        </authorList>
    </citation>
    <scope>NUCLEOTIDE SEQUENCE [LARGE SCALE GENOMIC DNA]</scope>
    <source>
        <strain evidence="1">Cailab_2021Rc</strain>
        <tissue evidence="1">Muscle</tissue>
    </source>
</reference>
<proteinExistence type="predicted"/>
<dbReference type="EMBL" id="JBFDAA010000010">
    <property type="protein sequence ID" value="KAL1124569.1"/>
    <property type="molecule type" value="Genomic_DNA"/>
</dbReference>
<dbReference type="AlphaFoldDB" id="A0ABD0YBX4"/>
<organism evidence="1 2">
    <name type="scientific">Ranatra chinensis</name>
    <dbReference type="NCBI Taxonomy" id="642074"/>
    <lineage>
        <taxon>Eukaryota</taxon>
        <taxon>Metazoa</taxon>
        <taxon>Ecdysozoa</taxon>
        <taxon>Arthropoda</taxon>
        <taxon>Hexapoda</taxon>
        <taxon>Insecta</taxon>
        <taxon>Pterygota</taxon>
        <taxon>Neoptera</taxon>
        <taxon>Paraneoptera</taxon>
        <taxon>Hemiptera</taxon>
        <taxon>Heteroptera</taxon>
        <taxon>Panheteroptera</taxon>
        <taxon>Nepomorpha</taxon>
        <taxon>Nepidae</taxon>
        <taxon>Ranatrinae</taxon>
        <taxon>Ranatra</taxon>
    </lineage>
</organism>
<protein>
    <submittedName>
        <fullName evidence="1">Uncharacterized protein</fullName>
    </submittedName>
</protein>
<keyword evidence="2" id="KW-1185">Reference proteome</keyword>
<gene>
    <name evidence="1" type="ORF">AAG570_001193</name>
</gene>
<dbReference type="Proteomes" id="UP001558652">
    <property type="component" value="Unassembled WGS sequence"/>
</dbReference>
<name>A0ABD0YBX4_9HEMI</name>
<accession>A0ABD0YBX4</accession>
<comment type="caution">
    <text evidence="1">The sequence shown here is derived from an EMBL/GenBank/DDBJ whole genome shotgun (WGS) entry which is preliminary data.</text>
</comment>